<name>A0A3P7J559_STRVU</name>
<protein>
    <submittedName>
        <fullName evidence="2">Uncharacterized protein</fullName>
    </submittedName>
</protein>
<dbReference type="Proteomes" id="UP000270094">
    <property type="component" value="Unassembled WGS sequence"/>
</dbReference>
<dbReference type="AlphaFoldDB" id="A0A3P7J559"/>
<reference evidence="2 3" key="1">
    <citation type="submission" date="2018-11" db="EMBL/GenBank/DDBJ databases">
        <authorList>
            <consortium name="Pathogen Informatics"/>
        </authorList>
    </citation>
    <scope>NUCLEOTIDE SEQUENCE [LARGE SCALE GENOMIC DNA]</scope>
</reference>
<gene>
    <name evidence="2" type="ORF">SVUK_LOCUS7982</name>
</gene>
<feature type="compositionally biased region" description="Basic and acidic residues" evidence="1">
    <location>
        <begin position="35"/>
        <end position="44"/>
    </location>
</feature>
<evidence type="ECO:0000313" key="3">
    <source>
        <dbReference type="Proteomes" id="UP000270094"/>
    </source>
</evidence>
<accession>A0A3P7J559</accession>
<evidence type="ECO:0000256" key="1">
    <source>
        <dbReference type="SAM" id="MobiDB-lite"/>
    </source>
</evidence>
<keyword evidence="3" id="KW-1185">Reference proteome</keyword>
<proteinExistence type="predicted"/>
<dbReference type="EMBL" id="UYYB01028244">
    <property type="protein sequence ID" value="VDM72984.1"/>
    <property type="molecule type" value="Genomic_DNA"/>
</dbReference>
<evidence type="ECO:0000313" key="2">
    <source>
        <dbReference type="EMBL" id="VDM72984.1"/>
    </source>
</evidence>
<organism evidence="2 3">
    <name type="scientific">Strongylus vulgaris</name>
    <name type="common">Blood worm</name>
    <dbReference type="NCBI Taxonomy" id="40348"/>
    <lineage>
        <taxon>Eukaryota</taxon>
        <taxon>Metazoa</taxon>
        <taxon>Ecdysozoa</taxon>
        <taxon>Nematoda</taxon>
        <taxon>Chromadorea</taxon>
        <taxon>Rhabditida</taxon>
        <taxon>Rhabditina</taxon>
        <taxon>Rhabditomorpha</taxon>
        <taxon>Strongyloidea</taxon>
        <taxon>Strongylidae</taxon>
        <taxon>Strongylus</taxon>
    </lineage>
</organism>
<sequence>MGGTVCSEDTIVIMCLAGSAPSCTDHGTEGFQPKGEGRREEEMGKETLPWGMYVDILMGGVK</sequence>
<feature type="region of interest" description="Disordered" evidence="1">
    <location>
        <begin position="25"/>
        <end position="44"/>
    </location>
</feature>